<evidence type="ECO:0000256" key="6">
    <source>
        <dbReference type="ARBA" id="ARBA00022833"/>
    </source>
</evidence>
<evidence type="ECO:0008006" key="12">
    <source>
        <dbReference type="Google" id="ProtNLM"/>
    </source>
</evidence>
<evidence type="ECO:0000259" key="8">
    <source>
        <dbReference type="Pfam" id="PF01431"/>
    </source>
</evidence>
<dbReference type="PRINTS" id="PR00786">
    <property type="entry name" value="NEPRILYSIN"/>
</dbReference>
<dbReference type="PANTHER" id="PTHR11733">
    <property type="entry name" value="ZINC METALLOPROTEASE FAMILY M13 NEPRILYSIN-RELATED"/>
    <property type="match status" value="1"/>
</dbReference>
<sequence>MKTKRLVAFDTTLIDQTVRPQDDFFHFACGGWLKKNPVPESEASWGTFYKLRDQVLKQTKKILEDINAKKSVLSGSEASLIQVLYRSGMDIKRRNREGLTPIKETLEKIDSIATVSDVRDFLVQSEKDGSGILWSFFVAEDEKDSERYITYLAQGGLTLPERDFYLAKDARSQKIQVAYTKYIQKILQELGDTQTESKNAAKKILALETKIAKVSMDKVRRRDVENIYNKKTVSALTALAPKTNWKRYMKEIGLENVKSVVVMQPEFIKKVDLLIEQTPVETWKQYLRFSTLDDAAPYLTQTLSAINFNFFGRVIAGHQRPKPEWKRVLATINATIGYAVGKEYVKRYFSPQAKKKINELVDYLFIAYEHRIKEIDWMSPATKKKALIKLSQMERKLGYPDKWESYKGLRLSEKSPYFTNIVTSVKFEQKKLFKKLGKKVDRKEWFMPPQTVNAYYNANQNEIVFSAAILQPPFFYPELDDAVNFGAMGSVIGHEITHGFDDQGSKFDGKGNFKNWWTKQDKERFTKKANVLVKQFNQYKVGDLSVNGKLTLGENIADLGGLAIAYDAYMHYLKTHPSKTIKGYTPQQRFFMGLALFECAHARAEWARTLVLIDPHSPSITRVNGPMSNLQEFYDAFNVQKGDALYRPPHQRAKIW</sequence>
<dbReference type="InterPro" id="IPR042089">
    <property type="entry name" value="Peptidase_M13_dom_2"/>
</dbReference>
<keyword evidence="7" id="KW-0482">Metalloprotease</keyword>
<dbReference type="GO" id="GO:0004222">
    <property type="term" value="F:metalloendopeptidase activity"/>
    <property type="evidence" value="ECO:0007669"/>
    <property type="project" value="InterPro"/>
</dbReference>
<evidence type="ECO:0000256" key="1">
    <source>
        <dbReference type="ARBA" id="ARBA00001947"/>
    </source>
</evidence>
<protein>
    <recommendedName>
        <fullName evidence="12">Peptidase M13</fullName>
    </recommendedName>
</protein>
<dbReference type="SUPFAM" id="SSF55486">
    <property type="entry name" value="Metalloproteases ('zincins'), catalytic domain"/>
    <property type="match status" value="1"/>
</dbReference>
<evidence type="ECO:0000256" key="4">
    <source>
        <dbReference type="ARBA" id="ARBA00022723"/>
    </source>
</evidence>
<comment type="cofactor">
    <cofactor evidence="1">
        <name>Zn(2+)</name>
        <dbReference type="ChEBI" id="CHEBI:29105"/>
    </cofactor>
</comment>
<evidence type="ECO:0000256" key="2">
    <source>
        <dbReference type="ARBA" id="ARBA00007357"/>
    </source>
</evidence>
<keyword evidence="6" id="KW-0862">Zinc</keyword>
<keyword evidence="4" id="KW-0479">Metal-binding</keyword>
<feature type="domain" description="Peptidase M13 C-terminal" evidence="8">
    <location>
        <begin position="453"/>
        <end position="652"/>
    </location>
</feature>
<keyword evidence="5" id="KW-0378">Hydrolase</keyword>
<gene>
    <name evidence="10" type="ORF">COU15_00350</name>
</gene>
<dbReference type="EMBL" id="PFBH01000001">
    <property type="protein sequence ID" value="PIR85533.1"/>
    <property type="molecule type" value="Genomic_DNA"/>
</dbReference>
<comment type="similarity">
    <text evidence="2">Belongs to the peptidase M13 family.</text>
</comment>
<dbReference type="GO" id="GO:0016485">
    <property type="term" value="P:protein processing"/>
    <property type="evidence" value="ECO:0007669"/>
    <property type="project" value="TreeGrafter"/>
</dbReference>
<dbReference type="PANTHER" id="PTHR11733:SF167">
    <property type="entry name" value="FI17812P1-RELATED"/>
    <property type="match status" value="1"/>
</dbReference>
<dbReference type="InterPro" id="IPR018497">
    <property type="entry name" value="Peptidase_M13_C"/>
</dbReference>
<evidence type="ECO:0000313" key="11">
    <source>
        <dbReference type="Proteomes" id="UP000229315"/>
    </source>
</evidence>
<evidence type="ECO:0000313" key="10">
    <source>
        <dbReference type="EMBL" id="PIR85533.1"/>
    </source>
</evidence>
<keyword evidence="3" id="KW-0645">Protease</keyword>
<dbReference type="InterPro" id="IPR024079">
    <property type="entry name" value="MetalloPept_cat_dom_sf"/>
</dbReference>
<evidence type="ECO:0000256" key="7">
    <source>
        <dbReference type="ARBA" id="ARBA00023049"/>
    </source>
</evidence>
<reference evidence="11" key="1">
    <citation type="submission" date="2017-09" db="EMBL/GenBank/DDBJ databases">
        <title>Depth-based differentiation of microbial function through sediment-hosted aquifers and enrichment of novel symbionts in the deep terrestrial subsurface.</title>
        <authorList>
            <person name="Probst A.J."/>
            <person name="Ladd B."/>
            <person name="Jarett J.K."/>
            <person name="Geller-Mcgrath D.E."/>
            <person name="Sieber C.M.K."/>
            <person name="Emerson J.B."/>
            <person name="Anantharaman K."/>
            <person name="Thomas B.C."/>
            <person name="Malmstrom R."/>
            <person name="Stieglmeier M."/>
            <person name="Klingl A."/>
            <person name="Woyke T."/>
            <person name="Ryan C.M."/>
            <person name="Banfield J.F."/>
        </authorList>
    </citation>
    <scope>NUCLEOTIDE SEQUENCE [LARGE SCALE GENOMIC DNA]</scope>
</reference>
<dbReference type="PROSITE" id="PS51885">
    <property type="entry name" value="NEPRILYSIN"/>
    <property type="match status" value="1"/>
</dbReference>
<evidence type="ECO:0000256" key="5">
    <source>
        <dbReference type="ARBA" id="ARBA00022801"/>
    </source>
</evidence>
<dbReference type="Pfam" id="PF05649">
    <property type="entry name" value="Peptidase_M13_N"/>
    <property type="match status" value="1"/>
</dbReference>
<dbReference type="Gene3D" id="1.10.1380.10">
    <property type="entry name" value="Neutral endopeptidase , domain2"/>
    <property type="match status" value="1"/>
</dbReference>
<accession>A0A2H0UGJ9</accession>
<dbReference type="InterPro" id="IPR000718">
    <property type="entry name" value="Peptidase_M13"/>
</dbReference>
<feature type="domain" description="Peptidase M13 N-terminal" evidence="9">
    <location>
        <begin position="20"/>
        <end position="400"/>
    </location>
</feature>
<dbReference type="Proteomes" id="UP000229315">
    <property type="component" value="Unassembled WGS sequence"/>
</dbReference>
<dbReference type="Gene3D" id="3.40.390.10">
    <property type="entry name" value="Collagenase (Catalytic Domain)"/>
    <property type="match status" value="1"/>
</dbReference>
<comment type="caution">
    <text evidence="10">The sequence shown here is derived from an EMBL/GenBank/DDBJ whole genome shotgun (WGS) entry which is preliminary data.</text>
</comment>
<dbReference type="AlphaFoldDB" id="A0A2H0UGJ9"/>
<dbReference type="Pfam" id="PF01431">
    <property type="entry name" value="Peptidase_M13"/>
    <property type="match status" value="1"/>
</dbReference>
<dbReference type="CDD" id="cd08662">
    <property type="entry name" value="M13"/>
    <property type="match status" value="1"/>
</dbReference>
<proteinExistence type="inferred from homology"/>
<name>A0A2H0UGJ9_9BACT</name>
<dbReference type="GO" id="GO:0046872">
    <property type="term" value="F:metal ion binding"/>
    <property type="evidence" value="ECO:0007669"/>
    <property type="project" value="UniProtKB-KW"/>
</dbReference>
<evidence type="ECO:0000259" key="9">
    <source>
        <dbReference type="Pfam" id="PF05649"/>
    </source>
</evidence>
<dbReference type="GO" id="GO:0005886">
    <property type="term" value="C:plasma membrane"/>
    <property type="evidence" value="ECO:0007669"/>
    <property type="project" value="TreeGrafter"/>
</dbReference>
<evidence type="ECO:0000256" key="3">
    <source>
        <dbReference type="ARBA" id="ARBA00022670"/>
    </source>
</evidence>
<dbReference type="InterPro" id="IPR008753">
    <property type="entry name" value="Peptidase_M13_N"/>
</dbReference>
<organism evidence="10 11">
    <name type="scientific">Candidatus Kaiserbacteria bacterium CG10_big_fil_rev_8_21_14_0_10_45_20</name>
    <dbReference type="NCBI Taxonomy" id="1974607"/>
    <lineage>
        <taxon>Bacteria</taxon>
        <taxon>Candidatus Kaiseribacteriota</taxon>
    </lineage>
</organism>